<feature type="domain" description="Luciferase" evidence="1">
    <location>
        <begin position="172"/>
        <end position="228"/>
    </location>
</feature>
<dbReference type="PhylomeDB" id="B6QU15"/>
<accession>B6QU15</accession>
<protein>
    <recommendedName>
        <fullName evidence="1">Luciferase domain-containing protein</fullName>
    </recommendedName>
</protein>
<dbReference type="InterPro" id="IPR048273">
    <property type="entry name" value="Luciferase"/>
</dbReference>
<dbReference type="PANTHER" id="PTHR38695:SF1">
    <property type="entry name" value="AMINO ACID PERMEASE_ SLC12A DOMAIN-CONTAINING PROTEIN"/>
    <property type="match status" value="1"/>
</dbReference>
<dbReference type="AlphaFoldDB" id="B6QU15"/>
<dbReference type="HOGENOM" id="CLU_063954_1_0_1"/>
<evidence type="ECO:0000313" key="2">
    <source>
        <dbReference type="EMBL" id="EEA19975.1"/>
    </source>
</evidence>
<dbReference type="OrthoDB" id="5358398at2759"/>
<keyword evidence="3" id="KW-1185">Reference proteome</keyword>
<dbReference type="Proteomes" id="UP000001294">
    <property type="component" value="Unassembled WGS sequence"/>
</dbReference>
<name>B6QU15_TALMQ</name>
<evidence type="ECO:0000259" key="1">
    <source>
        <dbReference type="Pfam" id="PF17648"/>
    </source>
</evidence>
<dbReference type="VEuPathDB" id="FungiDB:PMAA_007420"/>
<dbReference type="PANTHER" id="PTHR38695">
    <property type="entry name" value="AMINO ACID PERMEASE_ SLC12A DOMAIN-CONTAINING PROTEIN"/>
    <property type="match status" value="1"/>
</dbReference>
<organism evidence="2 3">
    <name type="scientific">Talaromyces marneffei (strain ATCC 18224 / CBS 334.59 / QM 7333)</name>
    <name type="common">Penicillium marneffei</name>
    <dbReference type="NCBI Taxonomy" id="441960"/>
    <lineage>
        <taxon>Eukaryota</taxon>
        <taxon>Fungi</taxon>
        <taxon>Dikarya</taxon>
        <taxon>Ascomycota</taxon>
        <taxon>Pezizomycotina</taxon>
        <taxon>Eurotiomycetes</taxon>
        <taxon>Eurotiomycetidae</taxon>
        <taxon>Eurotiales</taxon>
        <taxon>Trichocomaceae</taxon>
        <taxon>Talaromyces</taxon>
        <taxon>Talaromyces sect. Talaromyces</taxon>
    </lineage>
</organism>
<proteinExistence type="predicted"/>
<dbReference type="Pfam" id="PF17648">
    <property type="entry name" value="Luciferase"/>
    <property type="match status" value="1"/>
</dbReference>
<dbReference type="InterPro" id="IPR040841">
    <property type="entry name" value="Luciferase_dom"/>
</dbReference>
<evidence type="ECO:0000313" key="3">
    <source>
        <dbReference type="Proteomes" id="UP000001294"/>
    </source>
</evidence>
<gene>
    <name evidence="2" type="ORF">PMAA_007420</name>
</gene>
<reference evidence="3" key="1">
    <citation type="journal article" date="2015" name="Genome Announc.">
        <title>Genome sequence of the AIDS-associated pathogen Penicillium marneffei (ATCC18224) and its near taxonomic relative Talaromyces stipitatus (ATCC10500).</title>
        <authorList>
            <person name="Nierman W.C."/>
            <person name="Fedorova-Abrams N.D."/>
            <person name="Andrianopoulos A."/>
        </authorList>
    </citation>
    <scope>NUCLEOTIDE SEQUENCE [LARGE SCALE GENOMIC DNA]</scope>
    <source>
        <strain evidence="3">ATCC 18224 / CBS 334.59 / QM 7333</strain>
    </source>
</reference>
<sequence length="241" mass="26374">MPGLFSVLRRHSLLTATAFIITALSIPAYQDYRSFISYGPGGPPHNALGWFFSRFIATPFGQDMLGTGVYEPKVLTGKNKSYLTIANDQLPQRYGKRPVVGAHAVPQRQISQISAGDVQNRGGKQDFVAAFYILASKNPHIIKVAPSNAEKHSDAMWLLDTIHHAREAVQTGGEIAHIHETGDHSLHVVLSPADAKEVIEAGWDQRHAFAGWRPLGDEVDIILEIVKAALRYTSMGAEVVS</sequence>
<dbReference type="EMBL" id="DS995905">
    <property type="protein sequence ID" value="EEA19975.1"/>
    <property type="molecule type" value="Genomic_DNA"/>
</dbReference>